<evidence type="ECO:0000313" key="1">
    <source>
        <dbReference type="EMBL" id="GAA4013931.1"/>
    </source>
</evidence>
<comment type="caution">
    <text evidence="1">The sequence shown here is derived from an EMBL/GenBank/DDBJ whole genome shotgun (WGS) entry which is preliminary data.</text>
</comment>
<protein>
    <submittedName>
        <fullName evidence="1">Uncharacterized protein</fullName>
    </submittedName>
</protein>
<gene>
    <name evidence="1" type="ORF">GCM10022212_05160</name>
</gene>
<name>A0ABP7SMV0_9BURK</name>
<proteinExistence type="predicted"/>
<dbReference type="RefSeq" id="WP_344761655.1">
    <property type="nucleotide sequence ID" value="NZ_BAAAZE010000003.1"/>
</dbReference>
<sequence length="80" mass="8840">MQFRNRLIENVAAGAPRLHAAIRLRGQSNFRDTPAKKNSDPGNWLLQRAMSPKTARPAFAGGKQYLLYLLIAANNISGFS</sequence>
<evidence type="ECO:0000313" key="2">
    <source>
        <dbReference type="Proteomes" id="UP001501353"/>
    </source>
</evidence>
<reference evidence="2" key="1">
    <citation type="journal article" date="2019" name="Int. J. Syst. Evol. Microbiol.">
        <title>The Global Catalogue of Microorganisms (GCM) 10K type strain sequencing project: providing services to taxonomists for standard genome sequencing and annotation.</title>
        <authorList>
            <consortium name="The Broad Institute Genomics Platform"/>
            <consortium name="The Broad Institute Genome Sequencing Center for Infectious Disease"/>
            <person name="Wu L."/>
            <person name="Ma J."/>
        </authorList>
    </citation>
    <scope>NUCLEOTIDE SEQUENCE [LARGE SCALE GENOMIC DNA]</scope>
    <source>
        <strain evidence="2">JCM 16673</strain>
    </source>
</reference>
<keyword evidence="2" id="KW-1185">Reference proteome</keyword>
<organism evidence="1 2">
    <name type="scientific">Actimicrobium antarcticum</name>
    <dbReference type="NCBI Taxonomy" id="1051899"/>
    <lineage>
        <taxon>Bacteria</taxon>
        <taxon>Pseudomonadati</taxon>
        <taxon>Pseudomonadota</taxon>
        <taxon>Betaproteobacteria</taxon>
        <taxon>Burkholderiales</taxon>
        <taxon>Oxalobacteraceae</taxon>
        <taxon>Actimicrobium</taxon>
    </lineage>
</organism>
<dbReference type="EMBL" id="BAAAZE010000003">
    <property type="protein sequence ID" value="GAA4013931.1"/>
    <property type="molecule type" value="Genomic_DNA"/>
</dbReference>
<accession>A0ABP7SMV0</accession>
<dbReference type="Proteomes" id="UP001501353">
    <property type="component" value="Unassembled WGS sequence"/>
</dbReference>